<dbReference type="OrthoDB" id="74705at2759"/>
<dbReference type="PROSITE" id="PS51845">
    <property type="entry name" value="PDEASE_I_2"/>
    <property type="match status" value="1"/>
</dbReference>
<dbReference type="SUPFAM" id="SSF109604">
    <property type="entry name" value="HD-domain/PDEase-like"/>
    <property type="match status" value="1"/>
</dbReference>
<dbReference type="InParanoid" id="A0A6L2PPY6"/>
<dbReference type="Gene3D" id="1.10.1300.10">
    <property type="entry name" value="3'5'-cyclic nucleotide phosphodiesterase, catalytic domain"/>
    <property type="match status" value="1"/>
</dbReference>
<sequence length="479" mass="53635">VNIQFTTVFELRAAAEEALVFRPNQGELDKSRLAQIARYVAATGQITLPCLNSVAEIMKEIMPYASIRYFNFLLQGNGSPFSDCDVSIFEAFAIFCGLGIHNTQMYENACKCKLMAKQKVALECLSYHATASSDDTCRLSQDAIPSAETYNLYRRLQECDEDGGKRYHFNGLGDVFQEEGQFHGTGGWRRIRLAERGEEGTPGILEQHPHEHTVLVLTVLCGMMMTACDVSAIAKPWEVQHKVAKLVADEFFDQGDLEKLQLNQQPVAMMDRERKDELPQMQVGFIDVICLPLYKVLSDTFPWIQPLYDGCLENRRNWQDLAEKVEMGLTWIDHDTIDKPVEEFSAWSSKAKLRYMTLKFSGKLKKCCGRNHQLSFNFQTGTDILSGLPSRKANGSAGSTGALGRFTSLRGITIGKAVRERLSSSLYSSSSSSRSQQQQEAESSLVPTIAEFTKNNNKPVTQMQKGKPNKARSKLCALL</sequence>
<dbReference type="AlphaFoldDB" id="A0A6L2PPY6"/>
<proteinExistence type="predicted"/>
<dbReference type="Gene3D" id="3.30.450.40">
    <property type="match status" value="1"/>
</dbReference>
<evidence type="ECO:0000313" key="6">
    <source>
        <dbReference type="Proteomes" id="UP000502823"/>
    </source>
</evidence>
<dbReference type="EMBL" id="BLKM01004639">
    <property type="protein sequence ID" value="GFG31977.1"/>
    <property type="molecule type" value="Genomic_DNA"/>
</dbReference>
<dbReference type="GO" id="GO:0004114">
    <property type="term" value="F:3',5'-cyclic-nucleotide phosphodiesterase activity"/>
    <property type="evidence" value="ECO:0007669"/>
    <property type="project" value="InterPro"/>
</dbReference>
<feature type="compositionally biased region" description="Low complexity" evidence="3">
    <location>
        <begin position="427"/>
        <end position="445"/>
    </location>
</feature>
<evidence type="ECO:0000256" key="3">
    <source>
        <dbReference type="SAM" id="MobiDB-lite"/>
    </source>
</evidence>
<feature type="non-terminal residue" evidence="5">
    <location>
        <position position="1"/>
    </location>
</feature>
<feature type="domain" description="PDEase" evidence="4">
    <location>
        <begin position="220"/>
        <end position="325"/>
    </location>
</feature>
<dbReference type="SUPFAM" id="SSF55781">
    <property type="entry name" value="GAF domain-like"/>
    <property type="match status" value="1"/>
</dbReference>
<evidence type="ECO:0000256" key="1">
    <source>
        <dbReference type="ARBA" id="ARBA00022723"/>
    </source>
</evidence>
<accession>A0A6L2PPY6</accession>
<evidence type="ECO:0000256" key="2">
    <source>
        <dbReference type="ARBA" id="ARBA00022801"/>
    </source>
</evidence>
<dbReference type="GO" id="GO:0046872">
    <property type="term" value="F:metal ion binding"/>
    <property type="evidence" value="ECO:0007669"/>
    <property type="project" value="UniProtKB-KW"/>
</dbReference>
<dbReference type="InterPro" id="IPR036971">
    <property type="entry name" value="PDEase_catalytic_dom_sf"/>
</dbReference>
<dbReference type="PANTHER" id="PTHR11347">
    <property type="entry name" value="CYCLIC NUCLEOTIDE PHOSPHODIESTERASE"/>
    <property type="match status" value="1"/>
</dbReference>
<keyword evidence="2" id="KW-0378">Hydrolase</keyword>
<keyword evidence="1" id="KW-0479">Metal-binding</keyword>
<dbReference type="Proteomes" id="UP000502823">
    <property type="component" value="Unassembled WGS sequence"/>
</dbReference>
<feature type="compositionally biased region" description="Polar residues" evidence="3">
    <location>
        <begin position="453"/>
        <end position="464"/>
    </location>
</feature>
<keyword evidence="6" id="KW-1185">Reference proteome</keyword>
<evidence type="ECO:0000259" key="4">
    <source>
        <dbReference type="PROSITE" id="PS51845"/>
    </source>
</evidence>
<dbReference type="InterPro" id="IPR029016">
    <property type="entry name" value="GAF-like_dom_sf"/>
</dbReference>
<gene>
    <name evidence="5" type="ORF">Cfor_04779</name>
</gene>
<dbReference type="InterPro" id="IPR002073">
    <property type="entry name" value="PDEase_catalytic_dom"/>
</dbReference>
<protein>
    <recommendedName>
        <fullName evidence="4">PDEase domain-containing protein</fullName>
    </recommendedName>
</protein>
<dbReference type="GO" id="GO:0007165">
    <property type="term" value="P:signal transduction"/>
    <property type="evidence" value="ECO:0007669"/>
    <property type="project" value="InterPro"/>
</dbReference>
<reference evidence="6" key="1">
    <citation type="submission" date="2020-01" db="EMBL/GenBank/DDBJ databases">
        <title>Draft genome sequence of the Termite Coptotermes fromosanus.</title>
        <authorList>
            <person name="Itakura S."/>
            <person name="Yosikawa Y."/>
            <person name="Umezawa K."/>
        </authorList>
    </citation>
    <scope>NUCLEOTIDE SEQUENCE [LARGE SCALE GENOMIC DNA]</scope>
</reference>
<comment type="caution">
    <text evidence="5">The sequence shown here is derived from an EMBL/GenBank/DDBJ whole genome shotgun (WGS) entry which is preliminary data.</text>
</comment>
<organism evidence="5 6">
    <name type="scientific">Coptotermes formosanus</name>
    <name type="common">Formosan subterranean termite</name>
    <dbReference type="NCBI Taxonomy" id="36987"/>
    <lineage>
        <taxon>Eukaryota</taxon>
        <taxon>Metazoa</taxon>
        <taxon>Ecdysozoa</taxon>
        <taxon>Arthropoda</taxon>
        <taxon>Hexapoda</taxon>
        <taxon>Insecta</taxon>
        <taxon>Pterygota</taxon>
        <taxon>Neoptera</taxon>
        <taxon>Polyneoptera</taxon>
        <taxon>Dictyoptera</taxon>
        <taxon>Blattodea</taxon>
        <taxon>Blattoidea</taxon>
        <taxon>Termitoidae</taxon>
        <taxon>Rhinotermitidae</taxon>
        <taxon>Coptotermes</taxon>
    </lineage>
</organism>
<name>A0A6L2PPY6_COPFO</name>
<dbReference type="Pfam" id="PF00233">
    <property type="entry name" value="PDEase_I"/>
    <property type="match status" value="1"/>
</dbReference>
<feature type="region of interest" description="Disordered" evidence="3">
    <location>
        <begin position="427"/>
        <end position="479"/>
    </location>
</feature>
<evidence type="ECO:0000313" key="5">
    <source>
        <dbReference type="EMBL" id="GFG31977.1"/>
    </source>
</evidence>